<evidence type="ECO:0000256" key="2">
    <source>
        <dbReference type="ARBA" id="ARBA00012438"/>
    </source>
</evidence>
<dbReference type="InterPro" id="IPR003661">
    <property type="entry name" value="HisK_dim/P_dom"/>
</dbReference>
<dbReference type="InterPro" id="IPR013656">
    <property type="entry name" value="PAS_4"/>
</dbReference>
<evidence type="ECO:0000313" key="8">
    <source>
        <dbReference type="Proteomes" id="UP000317550"/>
    </source>
</evidence>
<dbReference type="OrthoDB" id="9808408at2"/>
<dbReference type="InterPro" id="IPR003594">
    <property type="entry name" value="HATPase_dom"/>
</dbReference>
<keyword evidence="5" id="KW-0418">Kinase</keyword>
<comment type="catalytic activity">
    <reaction evidence="1">
        <text>ATP + protein L-histidine = ADP + protein N-phospho-L-histidine.</text>
        <dbReference type="EC" id="2.7.13.3"/>
    </reaction>
</comment>
<dbReference type="PANTHER" id="PTHR42878">
    <property type="entry name" value="TWO-COMPONENT HISTIDINE KINASE"/>
    <property type="match status" value="1"/>
</dbReference>
<feature type="domain" description="Histidine kinase" evidence="6">
    <location>
        <begin position="306"/>
        <end position="520"/>
    </location>
</feature>
<dbReference type="GO" id="GO:0000155">
    <property type="term" value="F:phosphorelay sensor kinase activity"/>
    <property type="evidence" value="ECO:0007669"/>
    <property type="project" value="InterPro"/>
</dbReference>
<dbReference type="InterPro" id="IPR004358">
    <property type="entry name" value="Sig_transdc_His_kin-like_C"/>
</dbReference>
<dbReference type="EC" id="2.7.13.3" evidence="2"/>
<keyword evidence="4" id="KW-0808">Transferase</keyword>
<dbReference type="SMART" id="SM00388">
    <property type="entry name" value="HisKA"/>
    <property type="match status" value="1"/>
</dbReference>
<dbReference type="InterPro" id="IPR050351">
    <property type="entry name" value="BphY/WalK/GraS-like"/>
</dbReference>
<dbReference type="Gene3D" id="1.10.287.130">
    <property type="match status" value="1"/>
</dbReference>
<protein>
    <recommendedName>
        <fullName evidence="2">histidine kinase</fullName>
        <ecNumber evidence="2">2.7.13.3</ecNumber>
    </recommendedName>
</protein>
<dbReference type="AlphaFoldDB" id="A0A516SHU2"/>
<evidence type="ECO:0000256" key="1">
    <source>
        <dbReference type="ARBA" id="ARBA00000085"/>
    </source>
</evidence>
<accession>A0A516SHU2</accession>
<dbReference type="Gene3D" id="3.30.565.10">
    <property type="entry name" value="Histidine kinase-like ATPase, C-terminal domain"/>
    <property type="match status" value="1"/>
</dbReference>
<dbReference type="Gene3D" id="3.30.450.20">
    <property type="entry name" value="PAS domain"/>
    <property type="match status" value="1"/>
</dbReference>
<dbReference type="SMART" id="SM00387">
    <property type="entry name" value="HATPase_c"/>
    <property type="match status" value="1"/>
</dbReference>
<dbReference type="CDD" id="cd00082">
    <property type="entry name" value="HisKA"/>
    <property type="match status" value="1"/>
</dbReference>
<dbReference type="FunFam" id="1.10.287.130:FF:000070">
    <property type="entry name" value="Histidine kinase sensor protein"/>
    <property type="match status" value="1"/>
</dbReference>
<dbReference type="Pfam" id="PF00512">
    <property type="entry name" value="HisKA"/>
    <property type="match status" value="1"/>
</dbReference>
<evidence type="ECO:0000256" key="3">
    <source>
        <dbReference type="ARBA" id="ARBA00022553"/>
    </source>
</evidence>
<dbReference type="GO" id="GO:0030295">
    <property type="term" value="F:protein kinase activator activity"/>
    <property type="evidence" value="ECO:0007669"/>
    <property type="project" value="TreeGrafter"/>
</dbReference>
<dbReference type="Proteomes" id="UP000317550">
    <property type="component" value="Chromosome"/>
</dbReference>
<dbReference type="Pfam" id="PF08448">
    <property type="entry name" value="PAS_4"/>
    <property type="match status" value="1"/>
</dbReference>
<evidence type="ECO:0000256" key="5">
    <source>
        <dbReference type="ARBA" id="ARBA00022777"/>
    </source>
</evidence>
<evidence type="ECO:0000256" key="4">
    <source>
        <dbReference type="ARBA" id="ARBA00022679"/>
    </source>
</evidence>
<dbReference type="InterPro" id="IPR035965">
    <property type="entry name" value="PAS-like_dom_sf"/>
</dbReference>
<sequence length="520" mass="57649">MKLRLISMLAPPPPGFQCVQPKKRDLLAGPVAVYCRSLDELLPIVDDFKRRVAGVIVVPGDGFRQEQLGALLWRMTLPVRLQSVLRVLVEPLLLAIAAAMVQSEQTQTLACTLDRLRDDLDTTRSDYVRVTGKLQRQLRHMADTQTEQQRGEAELRAILDLLPQPIYATDPDGLLLLANAAFVRAQRVESAAALLGRPEASLHLPAQWLAQSAQIDKAVRAAGTSMKLPEMPLLGLDGEMRHYDAVKLPCSLSAELAVLTVMHDISDQYAVERHMQSLNEELERRVAERTCELEEANRELESFSYSVSHDLRAPLRAIMGFSQILAEEATGRLKEDEVGILERVQAGTLRMNQLIDDLLMLAQTSRLELQREPLDLAVLAQSVWHDFAGLRTGLTLEFRCQPSLPVVADVRLLRLVLEQLLGNAIKFSAKTQAAVVEVGGVLEEGEQRFFVRDNGAGFDMVHAGMLFTPFHRLHGQAEFDGTGIGLATARRAISRHGGNIWAEAEPGRGACFWFTVAADR</sequence>
<dbReference type="InterPro" id="IPR036097">
    <property type="entry name" value="HisK_dim/P_sf"/>
</dbReference>
<dbReference type="SUPFAM" id="SSF55785">
    <property type="entry name" value="PYP-like sensor domain (PAS domain)"/>
    <property type="match status" value="1"/>
</dbReference>
<dbReference type="KEGG" id="cari:FNU76_15995"/>
<keyword evidence="8" id="KW-1185">Reference proteome</keyword>
<dbReference type="PANTHER" id="PTHR42878:SF15">
    <property type="entry name" value="BACTERIOPHYTOCHROME"/>
    <property type="match status" value="1"/>
</dbReference>
<dbReference type="EMBL" id="CP041730">
    <property type="protein sequence ID" value="QDQ27731.1"/>
    <property type="molecule type" value="Genomic_DNA"/>
</dbReference>
<dbReference type="Pfam" id="PF02518">
    <property type="entry name" value="HATPase_c"/>
    <property type="match status" value="1"/>
</dbReference>
<name>A0A516SHU2_9NEIS</name>
<dbReference type="PROSITE" id="PS50109">
    <property type="entry name" value="HIS_KIN"/>
    <property type="match status" value="1"/>
</dbReference>
<gene>
    <name evidence="7" type="ORF">FNU76_15995</name>
</gene>
<evidence type="ECO:0000259" key="6">
    <source>
        <dbReference type="PROSITE" id="PS50109"/>
    </source>
</evidence>
<dbReference type="InterPro" id="IPR005467">
    <property type="entry name" value="His_kinase_dom"/>
</dbReference>
<dbReference type="GO" id="GO:0007234">
    <property type="term" value="P:osmosensory signaling via phosphorelay pathway"/>
    <property type="evidence" value="ECO:0007669"/>
    <property type="project" value="TreeGrafter"/>
</dbReference>
<dbReference type="InterPro" id="IPR036890">
    <property type="entry name" value="HATPase_C_sf"/>
</dbReference>
<reference evidence="8" key="1">
    <citation type="submission" date="2019-07" db="EMBL/GenBank/DDBJ databases">
        <title>Chitinimonas sp. nov., isolated from Ny-Alesund, arctica soil.</title>
        <authorList>
            <person name="Xu Q."/>
            <person name="Peng F."/>
        </authorList>
    </citation>
    <scope>NUCLEOTIDE SEQUENCE [LARGE SCALE GENOMIC DNA]</scope>
    <source>
        <strain evidence="8">R3-44</strain>
    </source>
</reference>
<dbReference type="SUPFAM" id="SSF55874">
    <property type="entry name" value="ATPase domain of HSP90 chaperone/DNA topoisomerase II/histidine kinase"/>
    <property type="match status" value="1"/>
</dbReference>
<dbReference type="GO" id="GO:0000156">
    <property type="term" value="F:phosphorelay response regulator activity"/>
    <property type="evidence" value="ECO:0007669"/>
    <property type="project" value="TreeGrafter"/>
</dbReference>
<dbReference type="SUPFAM" id="SSF47384">
    <property type="entry name" value="Homodimeric domain of signal transducing histidine kinase"/>
    <property type="match status" value="1"/>
</dbReference>
<proteinExistence type="predicted"/>
<organism evidence="7 8">
    <name type="scientific">Chitinimonas arctica</name>
    <dbReference type="NCBI Taxonomy" id="2594795"/>
    <lineage>
        <taxon>Bacteria</taxon>
        <taxon>Pseudomonadati</taxon>
        <taxon>Pseudomonadota</taxon>
        <taxon>Betaproteobacteria</taxon>
        <taxon>Neisseriales</taxon>
        <taxon>Chitinibacteraceae</taxon>
        <taxon>Chitinimonas</taxon>
    </lineage>
</organism>
<dbReference type="RefSeq" id="WP_144279119.1">
    <property type="nucleotide sequence ID" value="NZ_CP041730.1"/>
</dbReference>
<dbReference type="PRINTS" id="PR00344">
    <property type="entry name" value="BCTRLSENSOR"/>
</dbReference>
<evidence type="ECO:0000313" key="7">
    <source>
        <dbReference type="EMBL" id="QDQ27731.1"/>
    </source>
</evidence>
<keyword evidence="3" id="KW-0597">Phosphoprotein</keyword>